<evidence type="ECO:0000313" key="1">
    <source>
        <dbReference type="EMBL" id="DAD30029.1"/>
    </source>
</evidence>
<accession>A0A822YFM0</accession>
<protein>
    <submittedName>
        <fullName evidence="1">Uncharacterized protein</fullName>
    </submittedName>
</protein>
<dbReference type="Proteomes" id="UP000607653">
    <property type="component" value="Unassembled WGS sequence"/>
</dbReference>
<keyword evidence="2" id="KW-1185">Reference proteome</keyword>
<comment type="caution">
    <text evidence="1">The sequence shown here is derived from an EMBL/GenBank/DDBJ whole genome shotgun (WGS) entry which is preliminary data.</text>
</comment>
<proteinExistence type="predicted"/>
<sequence length="29" mass="3476">MMEWGTEDTQNTNTIEIYVTNKNETRDKL</sequence>
<organism evidence="1 2">
    <name type="scientific">Nelumbo nucifera</name>
    <name type="common">Sacred lotus</name>
    <dbReference type="NCBI Taxonomy" id="4432"/>
    <lineage>
        <taxon>Eukaryota</taxon>
        <taxon>Viridiplantae</taxon>
        <taxon>Streptophyta</taxon>
        <taxon>Embryophyta</taxon>
        <taxon>Tracheophyta</taxon>
        <taxon>Spermatophyta</taxon>
        <taxon>Magnoliopsida</taxon>
        <taxon>Proteales</taxon>
        <taxon>Nelumbonaceae</taxon>
        <taxon>Nelumbo</taxon>
    </lineage>
</organism>
<evidence type="ECO:0000313" key="2">
    <source>
        <dbReference type="Proteomes" id="UP000607653"/>
    </source>
</evidence>
<dbReference type="EMBL" id="DUZY01000002">
    <property type="protein sequence ID" value="DAD30029.1"/>
    <property type="molecule type" value="Genomic_DNA"/>
</dbReference>
<name>A0A822YFM0_NELNU</name>
<gene>
    <name evidence="1" type="ORF">HUJ06_031497</name>
</gene>
<dbReference type="AlphaFoldDB" id="A0A822YFM0"/>
<reference evidence="1 2" key="1">
    <citation type="journal article" date="2020" name="Mol. Biol. Evol.">
        <title>Distinct Expression and Methylation Patterns for Genes with Different Fates following a Single Whole-Genome Duplication in Flowering Plants.</title>
        <authorList>
            <person name="Shi T."/>
            <person name="Rahmani R.S."/>
            <person name="Gugger P.F."/>
            <person name="Wang M."/>
            <person name="Li H."/>
            <person name="Zhang Y."/>
            <person name="Li Z."/>
            <person name="Wang Q."/>
            <person name="Van de Peer Y."/>
            <person name="Marchal K."/>
            <person name="Chen J."/>
        </authorList>
    </citation>
    <scope>NUCLEOTIDE SEQUENCE [LARGE SCALE GENOMIC DNA]</scope>
    <source>
        <tissue evidence="1">Leaf</tissue>
    </source>
</reference>